<name>A0A1W1VUP7_9DEIO</name>
<proteinExistence type="predicted"/>
<organism evidence="1 2">
    <name type="scientific">Deinococcus hopiensis KR-140</name>
    <dbReference type="NCBI Taxonomy" id="695939"/>
    <lineage>
        <taxon>Bacteria</taxon>
        <taxon>Thermotogati</taxon>
        <taxon>Deinococcota</taxon>
        <taxon>Deinococci</taxon>
        <taxon>Deinococcales</taxon>
        <taxon>Deinococcaceae</taxon>
        <taxon>Deinococcus</taxon>
    </lineage>
</organism>
<dbReference type="Proteomes" id="UP000192582">
    <property type="component" value="Unassembled WGS sequence"/>
</dbReference>
<evidence type="ECO:0000313" key="2">
    <source>
        <dbReference type="Proteomes" id="UP000192582"/>
    </source>
</evidence>
<evidence type="ECO:0000313" key="1">
    <source>
        <dbReference type="EMBL" id="SMB97095.1"/>
    </source>
</evidence>
<sequence length="69" mass="7458">MPPGHAHRRFKRFTGVHAPYAYPVRGVREGVGQFTVPDEVKPAGERLALSPVDGSARRLHLGGDGNGRV</sequence>
<reference evidence="1 2" key="1">
    <citation type="submission" date="2017-04" db="EMBL/GenBank/DDBJ databases">
        <authorList>
            <person name="Afonso C.L."/>
            <person name="Miller P.J."/>
            <person name="Scott M.A."/>
            <person name="Spackman E."/>
            <person name="Goraichik I."/>
            <person name="Dimitrov K.M."/>
            <person name="Suarez D.L."/>
            <person name="Swayne D.E."/>
        </authorList>
    </citation>
    <scope>NUCLEOTIDE SEQUENCE [LARGE SCALE GENOMIC DNA]</scope>
    <source>
        <strain evidence="1 2">KR-140</strain>
    </source>
</reference>
<accession>A0A1W1VUP7</accession>
<dbReference type="AlphaFoldDB" id="A0A1W1VUP7"/>
<protein>
    <submittedName>
        <fullName evidence="1">Uncharacterized protein</fullName>
    </submittedName>
</protein>
<gene>
    <name evidence="1" type="ORF">SAMN00790413_06338</name>
</gene>
<keyword evidence="2" id="KW-1185">Reference proteome</keyword>
<dbReference type="EMBL" id="FWWU01000010">
    <property type="protein sequence ID" value="SMB97095.1"/>
    <property type="molecule type" value="Genomic_DNA"/>
</dbReference>